<dbReference type="AlphaFoldDB" id="A0A2S7WW74"/>
<protein>
    <recommendedName>
        <fullName evidence="1">FHA domain-containing protein</fullName>
    </recommendedName>
</protein>
<dbReference type="PROSITE" id="PS50006">
    <property type="entry name" value="FHA_DOMAIN"/>
    <property type="match status" value="1"/>
</dbReference>
<dbReference type="OrthoDB" id="1448380at2"/>
<dbReference type="RefSeq" id="WP_105020429.1">
    <property type="nucleotide sequence ID" value="NZ_MSCM01000001.1"/>
</dbReference>
<dbReference type="SMART" id="SM00240">
    <property type="entry name" value="FHA"/>
    <property type="match status" value="1"/>
</dbReference>
<dbReference type="PANTHER" id="PTHR23308">
    <property type="entry name" value="NUCLEAR INHIBITOR OF PROTEIN PHOSPHATASE-1"/>
    <property type="match status" value="1"/>
</dbReference>
<organism evidence="2 3">
    <name type="scientific">Polaribacter glomeratus</name>
    <dbReference type="NCBI Taxonomy" id="102"/>
    <lineage>
        <taxon>Bacteria</taxon>
        <taxon>Pseudomonadati</taxon>
        <taxon>Bacteroidota</taxon>
        <taxon>Flavobacteriia</taxon>
        <taxon>Flavobacteriales</taxon>
        <taxon>Flavobacteriaceae</taxon>
    </lineage>
</organism>
<dbReference type="EMBL" id="MSCM01000001">
    <property type="protein sequence ID" value="PQJ81859.1"/>
    <property type="molecule type" value="Genomic_DNA"/>
</dbReference>
<dbReference type="SUPFAM" id="SSF49879">
    <property type="entry name" value="SMAD/FHA domain"/>
    <property type="match status" value="1"/>
</dbReference>
<dbReference type="InterPro" id="IPR000253">
    <property type="entry name" value="FHA_dom"/>
</dbReference>
<dbReference type="InterPro" id="IPR050923">
    <property type="entry name" value="Cell_Proc_Reg/RNA_Proc"/>
</dbReference>
<comment type="caution">
    <text evidence="2">The sequence shown here is derived from an EMBL/GenBank/DDBJ whole genome shotgun (WGS) entry which is preliminary data.</text>
</comment>
<name>A0A2S7WW74_9FLAO</name>
<feature type="domain" description="FHA" evidence="1">
    <location>
        <begin position="109"/>
        <end position="173"/>
    </location>
</feature>
<reference evidence="2 3" key="1">
    <citation type="submission" date="2016-12" db="EMBL/GenBank/DDBJ databases">
        <title>Trade-off between light-utilization and light-protection in marine flavobacteria.</title>
        <authorList>
            <person name="Kumagai Y."/>
            <person name="Yoshizawa S."/>
            <person name="Kogure K."/>
            <person name="Iwasaki W."/>
        </authorList>
    </citation>
    <scope>NUCLEOTIDE SEQUENCE [LARGE SCALE GENOMIC DNA]</scope>
    <source>
        <strain evidence="2 3">ATCC 43844</strain>
    </source>
</reference>
<dbReference type="Gene3D" id="2.60.200.20">
    <property type="match status" value="1"/>
</dbReference>
<sequence>MAGYKCKKCNTNNTVLQEWIELGISRVVSCKSCGHKMNLNLKPRPIQNNPGTQVSENGQGFNHFIENEPGTNVVGIQKKSKRKFKLQILKNSTAATNLVMKNPKENYTIFIGRNPESASASFDSEKDVSWILDDQYLSRAHCSIKVQKHNSKVQFIIADLKSTNGTIVNKNKLENEDQILLHLGDEIEVGDTVFTLLQD</sequence>
<evidence type="ECO:0000313" key="2">
    <source>
        <dbReference type="EMBL" id="PQJ81859.1"/>
    </source>
</evidence>
<proteinExistence type="predicted"/>
<gene>
    <name evidence="2" type="ORF">BTO16_04410</name>
</gene>
<evidence type="ECO:0000313" key="3">
    <source>
        <dbReference type="Proteomes" id="UP000239068"/>
    </source>
</evidence>
<dbReference type="Pfam" id="PF00498">
    <property type="entry name" value="FHA"/>
    <property type="match status" value="1"/>
</dbReference>
<dbReference type="CDD" id="cd00060">
    <property type="entry name" value="FHA"/>
    <property type="match status" value="1"/>
</dbReference>
<dbReference type="InterPro" id="IPR008984">
    <property type="entry name" value="SMAD_FHA_dom_sf"/>
</dbReference>
<keyword evidence="3" id="KW-1185">Reference proteome</keyword>
<dbReference type="Proteomes" id="UP000239068">
    <property type="component" value="Unassembled WGS sequence"/>
</dbReference>
<evidence type="ECO:0000259" key="1">
    <source>
        <dbReference type="PROSITE" id="PS50006"/>
    </source>
</evidence>
<accession>A0A2S7WW74</accession>